<feature type="signal peptide" evidence="1">
    <location>
        <begin position="1"/>
        <end position="21"/>
    </location>
</feature>
<dbReference type="InterPro" id="IPR032675">
    <property type="entry name" value="LRR_dom_sf"/>
</dbReference>
<dbReference type="InterPro" id="IPR051071">
    <property type="entry name" value="LRR-bact_E3_ubiq_ligases"/>
</dbReference>
<sequence length="115" mass="12638">MLTSSLFLLLLCGLLAGWVLSVCPSVCSGSGGHHNVDCSSKGLTKLPRGLQHNIHFLNVSFNSLQGLARRLSHYSHLRTLDLSYNHLESYKFSQRITSTTAHLLSSNVKPKIAHP</sequence>
<dbReference type="Proteomes" id="UP001469553">
    <property type="component" value="Unassembled WGS sequence"/>
</dbReference>
<accession>A0ABV1AFX6</accession>
<keyword evidence="1" id="KW-0732">Signal</keyword>
<dbReference type="Gene3D" id="3.80.10.10">
    <property type="entry name" value="Ribonuclease Inhibitor"/>
    <property type="match status" value="1"/>
</dbReference>
<dbReference type="EMBL" id="JAHRIP010089258">
    <property type="protein sequence ID" value="MEQ2316561.1"/>
    <property type="molecule type" value="Genomic_DNA"/>
</dbReference>
<comment type="caution">
    <text evidence="2">The sequence shown here is derived from an EMBL/GenBank/DDBJ whole genome shotgun (WGS) entry which is preliminary data.</text>
</comment>
<evidence type="ECO:0000256" key="1">
    <source>
        <dbReference type="SAM" id="SignalP"/>
    </source>
</evidence>
<reference evidence="2 3" key="1">
    <citation type="submission" date="2021-06" db="EMBL/GenBank/DDBJ databases">
        <authorList>
            <person name="Palmer J.M."/>
        </authorList>
    </citation>
    <scope>NUCLEOTIDE SEQUENCE [LARGE SCALE GENOMIC DNA]</scope>
    <source>
        <strain evidence="2 3">AS_MEX2019</strain>
        <tissue evidence="2">Muscle</tissue>
    </source>
</reference>
<evidence type="ECO:0000313" key="2">
    <source>
        <dbReference type="EMBL" id="MEQ2316561.1"/>
    </source>
</evidence>
<organism evidence="2 3">
    <name type="scientific">Ameca splendens</name>
    <dbReference type="NCBI Taxonomy" id="208324"/>
    <lineage>
        <taxon>Eukaryota</taxon>
        <taxon>Metazoa</taxon>
        <taxon>Chordata</taxon>
        <taxon>Craniata</taxon>
        <taxon>Vertebrata</taxon>
        <taxon>Euteleostomi</taxon>
        <taxon>Actinopterygii</taxon>
        <taxon>Neopterygii</taxon>
        <taxon>Teleostei</taxon>
        <taxon>Neoteleostei</taxon>
        <taxon>Acanthomorphata</taxon>
        <taxon>Ovalentaria</taxon>
        <taxon>Atherinomorphae</taxon>
        <taxon>Cyprinodontiformes</taxon>
        <taxon>Goodeidae</taxon>
        <taxon>Ameca</taxon>
    </lineage>
</organism>
<evidence type="ECO:0008006" key="4">
    <source>
        <dbReference type="Google" id="ProtNLM"/>
    </source>
</evidence>
<keyword evidence="3" id="KW-1185">Reference proteome</keyword>
<gene>
    <name evidence="2" type="ORF">AMECASPLE_033675</name>
</gene>
<proteinExistence type="predicted"/>
<dbReference type="PANTHER" id="PTHR47114:SF4">
    <property type="entry name" value="OLIGODENDROCYTE MYELIN GLYCOPROTEIN B"/>
    <property type="match status" value="1"/>
</dbReference>
<feature type="chain" id="PRO_5047378858" description="LRRNT domain-containing protein" evidence="1">
    <location>
        <begin position="22"/>
        <end position="115"/>
    </location>
</feature>
<dbReference type="SUPFAM" id="SSF52058">
    <property type="entry name" value="L domain-like"/>
    <property type="match status" value="1"/>
</dbReference>
<evidence type="ECO:0000313" key="3">
    <source>
        <dbReference type="Proteomes" id="UP001469553"/>
    </source>
</evidence>
<name>A0ABV1AFX6_9TELE</name>
<protein>
    <recommendedName>
        <fullName evidence="4">LRRNT domain-containing protein</fullName>
    </recommendedName>
</protein>
<dbReference type="PANTHER" id="PTHR47114">
    <property type="match status" value="1"/>
</dbReference>